<dbReference type="InterPro" id="IPR050298">
    <property type="entry name" value="Gram-neg_bact_OMP"/>
</dbReference>
<dbReference type="Pfam" id="PF13609">
    <property type="entry name" value="Porin_4"/>
    <property type="match status" value="1"/>
</dbReference>
<dbReference type="GO" id="GO:0046930">
    <property type="term" value="C:pore complex"/>
    <property type="evidence" value="ECO:0007669"/>
    <property type="project" value="UniProtKB-KW"/>
</dbReference>
<evidence type="ECO:0000256" key="7">
    <source>
        <dbReference type="ARBA" id="ARBA00023065"/>
    </source>
</evidence>
<keyword evidence="6 11" id="KW-0732">Signal</keyword>
<dbReference type="GO" id="GO:0034220">
    <property type="term" value="P:monoatomic ion transmembrane transport"/>
    <property type="evidence" value="ECO:0007669"/>
    <property type="project" value="InterPro"/>
</dbReference>
<protein>
    <submittedName>
        <fullName evidence="13">Porin</fullName>
    </submittedName>
</protein>
<dbReference type="RefSeq" id="WP_188566725.1">
    <property type="nucleotide sequence ID" value="NZ_BMED01000002.1"/>
</dbReference>
<evidence type="ECO:0000256" key="10">
    <source>
        <dbReference type="ARBA" id="ARBA00023237"/>
    </source>
</evidence>
<dbReference type="PANTHER" id="PTHR34501:SF9">
    <property type="entry name" value="MAJOR OUTER MEMBRANE PROTEIN P.IA"/>
    <property type="match status" value="1"/>
</dbReference>
<sequence length="353" mass="37494">MKKSLLAFAILSAFAATASAQSSVTIYGSIDAGLRRQTNVDAAGNSKISMGSNGTYNSNRLGFKGIEDLGSGMNAHFVLESGFNTATGSYDSPTVAFNRSAFVGVTGDFGNLDLGRQYSLAFKTIGTYEPFNYKFPAITSPVAGVALFFPATFSGGGATRFNNDAQYTAVFGGLRASLEYALGEVAGDNTRNTVKAVALTYTTSPFNVGGTYMSTDIGGFKDKYWTLGGAYSANGLRISAGYVKETLETVAHVDFEQKSYWGGVSYVVTPQIELTGAYYVTDSKAFTNPAAIINGKRKNLVIAGTYALSKRTNFYVEADNKKLTNAFVGTTQLLGPINNGTQNGFSFGITHLF</sequence>
<evidence type="ECO:0000313" key="13">
    <source>
        <dbReference type="EMBL" id="GGC79969.1"/>
    </source>
</evidence>
<evidence type="ECO:0000313" key="14">
    <source>
        <dbReference type="Proteomes" id="UP000637423"/>
    </source>
</evidence>
<dbReference type="PRINTS" id="PR00182">
    <property type="entry name" value="ECOLNEIPORIN"/>
</dbReference>
<evidence type="ECO:0000259" key="12">
    <source>
        <dbReference type="Pfam" id="PF13609"/>
    </source>
</evidence>
<evidence type="ECO:0000256" key="9">
    <source>
        <dbReference type="ARBA" id="ARBA00023136"/>
    </source>
</evidence>
<dbReference type="PANTHER" id="PTHR34501">
    <property type="entry name" value="PROTEIN YDDL-RELATED"/>
    <property type="match status" value="1"/>
</dbReference>
<keyword evidence="7" id="KW-0406">Ion transport</keyword>
<comment type="subunit">
    <text evidence="2">Homotrimer.</text>
</comment>
<dbReference type="GO" id="GO:0015288">
    <property type="term" value="F:porin activity"/>
    <property type="evidence" value="ECO:0007669"/>
    <property type="project" value="UniProtKB-KW"/>
</dbReference>
<accession>A0A916UP93</accession>
<dbReference type="EMBL" id="BMED01000002">
    <property type="protein sequence ID" value="GGC79969.1"/>
    <property type="molecule type" value="Genomic_DNA"/>
</dbReference>
<dbReference type="AlphaFoldDB" id="A0A916UP93"/>
<evidence type="ECO:0000256" key="4">
    <source>
        <dbReference type="ARBA" id="ARBA00022452"/>
    </source>
</evidence>
<dbReference type="CDD" id="cd00342">
    <property type="entry name" value="gram_neg_porins"/>
    <property type="match status" value="1"/>
</dbReference>
<evidence type="ECO:0000256" key="6">
    <source>
        <dbReference type="ARBA" id="ARBA00022729"/>
    </source>
</evidence>
<reference evidence="13" key="1">
    <citation type="journal article" date="2014" name="Int. J. Syst. Evol. Microbiol.">
        <title>Complete genome sequence of Corynebacterium casei LMG S-19264T (=DSM 44701T), isolated from a smear-ripened cheese.</title>
        <authorList>
            <consortium name="US DOE Joint Genome Institute (JGI-PGF)"/>
            <person name="Walter F."/>
            <person name="Albersmeier A."/>
            <person name="Kalinowski J."/>
            <person name="Ruckert C."/>
        </authorList>
    </citation>
    <scope>NUCLEOTIDE SEQUENCE</scope>
    <source>
        <strain evidence="13">CGMCC 1.10998</strain>
    </source>
</reference>
<dbReference type="Proteomes" id="UP000637423">
    <property type="component" value="Unassembled WGS sequence"/>
</dbReference>
<keyword evidence="8" id="KW-0626">Porin</keyword>
<evidence type="ECO:0000256" key="11">
    <source>
        <dbReference type="SAM" id="SignalP"/>
    </source>
</evidence>
<dbReference type="InterPro" id="IPR033900">
    <property type="entry name" value="Gram_neg_porin_domain"/>
</dbReference>
<keyword evidence="14" id="KW-1185">Reference proteome</keyword>
<name>A0A916UP93_9BURK</name>
<feature type="chain" id="PRO_5036813619" evidence="11">
    <location>
        <begin position="21"/>
        <end position="353"/>
    </location>
</feature>
<dbReference type="Gene3D" id="2.40.160.10">
    <property type="entry name" value="Porin"/>
    <property type="match status" value="1"/>
</dbReference>
<evidence type="ECO:0000256" key="3">
    <source>
        <dbReference type="ARBA" id="ARBA00022448"/>
    </source>
</evidence>
<reference evidence="13" key="2">
    <citation type="submission" date="2020-09" db="EMBL/GenBank/DDBJ databases">
        <authorList>
            <person name="Sun Q."/>
            <person name="Zhou Y."/>
        </authorList>
    </citation>
    <scope>NUCLEOTIDE SEQUENCE</scope>
    <source>
        <strain evidence="13">CGMCC 1.10998</strain>
    </source>
</reference>
<keyword evidence="10" id="KW-0998">Cell outer membrane</keyword>
<evidence type="ECO:0000256" key="1">
    <source>
        <dbReference type="ARBA" id="ARBA00004571"/>
    </source>
</evidence>
<proteinExistence type="predicted"/>
<dbReference type="InterPro" id="IPR023614">
    <property type="entry name" value="Porin_dom_sf"/>
</dbReference>
<evidence type="ECO:0000256" key="8">
    <source>
        <dbReference type="ARBA" id="ARBA00023114"/>
    </source>
</evidence>
<comment type="subcellular location">
    <subcellularLocation>
        <location evidence="1">Cell outer membrane</location>
        <topology evidence="1">Multi-pass membrane protein</topology>
    </subcellularLocation>
</comment>
<keyword evidence="3" id="KW-0813">Transport</keyword>
<evidence type="ECO:0000256" key="2">
    <source>
        <dbReference type="ARBA" id="ARBA00011233"/>
    </source>
</evidence>
<feature type="domain" description="Porin" evidence="12">
    <location>
        <begin position="7"/>
        <end position="323"/>
    </location>
</feature>
<comment type="caution">
    <text evidence="13">The sequence shown here is derived from an EMBL/GenBank/DDBJ whole genome shotgun (WGS) entry which is preliminary data.</text>
</comment>
<keyword evidence="4" id="KW-1134">Transmembrane beta strand</keyword>
<keyword evidence="5" id="KW-0812">Transmembrane</keyword>
<dbReference type="SUPFAM" id="SSF56935">
    <property type="entry name" value="Porins"/>
    <property type="match status" value="1"/>
</dbReference>
<dbReference type="InterPro" id="IPR001702">
    <property type="entry name" value="Porin_Gram-ve"/>
</dbReference>
<keyword evidence="9" id="KW-0472">Membrane</keyword>
<organism evidence="13 14">
    <name type="scientific">Undibacterium terreum</name>
    <dbReference type="NCBI Taxonomy" id="1224302"/>
    <lineage>
        <taxon>Bacteria</taxon>
        <taxon>Pseudomonadati</taxon>
        <taxon>Pseudomonadota</taxon>
        <taxon>Betaproteobacteria</taxon>
        <taxon>Burkholderiales</taxon>
        <taxon>Oxalobacteraceae</taxon>
        <taxon>Undibacterium</taxon>
    </lineage>
</organism>
<gene>
    <name evidence="13" type="ORF">GCM10011396_29080</name>
</gene>
<feature type="signal peptide" evidence="11">
    <location>
        <begin position="1"/>
        <end position="20"/>
    </location>
</feature>
<evidence type="ECO:0000256" key="5">
    <source>
        <dbReference type="ARBA" id="ARBA00022692"/>
    </source>
</evidence>
<dbReference type="GO" id="GO:0009279">
    <property type="term" value="C:cell outer membrane"/>
    <property type="evidence" value="ECO:0007669"/>
    <property type="project" value="UniProtKB-SubCell"/>
</dbReference>